<name>A0ABS0Z6G1_9GAMM</name>
<gene>
    <name evidence="2" type="ORF">JHD44_00980</name>
</gene>
<evidence type="ECO:0000259" key="1">
    <source>
        <dbReference type="PROSITE" id="PS50801"/>
    </source>
</evidence>
<dbReference type="Pfam" id="PF13466">
    <property type="entry name" value="STAS_2"/>
    <property type="match status" value="1"/>
</dbReference>
<protein>
    <submittedName>
        <fullName evidence="2">STAS domain-containing protein</fullName>
    </submittedName>
</protein>
<dbReference type="Gene3D" id="3.30.750.24">
    <property type="entry name" value="STAS domain"/>
    <property type="match status" value="1"/>
</dbReference>
<proteinExistence type="predicted"/>
<comment type="caution">
    <text evidence="2">The sequence shown here is derived from an EMBL/GenBank/DDBJ whole genome shotgun (WGS) entry which is preliminary data.</text>
</comment>
<accession>A0ABS0Z6G1</accession>
<dbReference type="InterPro" id="IPR036513">
    <property type="entry name" value="STAS_dom_sf"/>
</dbReference>
<dbReference type="Proteomes" id="UP000598488">
    <property type="component" value="Unassembled WGS sequence"/>
</dbReference>
<dbReference type="PROSITE" id="PS50801">
    <property type="entry name" value="STAS"/>
    <property type="match status" value="1"/>
</dbReference>
<evidence type="ECO:0000313" key="2">
    <source>
        <dbReference type="EMBL" id="MBJ7549244.1"/>
    </source>
</evidence>
<dbReference type="SUPFAM" id="SSF52091">
    <property type="entry name" value="SpoIIaa-like"/>
    <property type="match status" value="1"/>
</dbReference>
<keyword evidence="3" id="KW-1185">Reference proteome</keyword>
<dbReference type="InterPro" id="IPR002645">
    <property type="entry name" value="STAS_dom"/>
</dbReference>
<dbReference type="RefSeq" id="WP_199460197.1">
    <property type="nucleotide sequence ID" value="NZ_JAEMUH010000001.1"/>
</dbReference>
<dbReference type="EMBL" id="JAEMUH010000001">
    <property type="protein sequence ID" value="MBJ7549244.1"/>
    <property type="molecule type" value="Genomic_DNA"/>
</dbReference>
<evidence type="ECO:0000313" key="3">
    <source>
        <dbReference type="Proteomes" id="UP000598488"/>
    </source>
</evidence>
<sequence length="99" mass="11028">MIISQLDDSKSTAVLTIKGRFDYSCQQEFRECFGQYPKGTEYVIDLTEVSYIDSSALGMLLLLRDHAGGDGGKVALKGASEFVSSALKMARFERLFTFR</sequence>
<dbReference type="PANTHER" id="PTHR33495:SF15">
    <property type="entry name" value="STAS DOMAIN-CONTAINING PROTEIN"/>
    <property type="match status" value="1"/>
</dbReference>
<organism evidence="2 3">
    <name type="scientific">Marinomonas ostreistagni</name>
    <dbReference type="NCBI Taxonomy" id="359209"/>
    <lineage>
        <taxon>Bacteria</taxon>
        <taxon>Pseudomonadati</taxon>
        <taxon>Pseudomonadota</taxon>
        <taxon>Gammaproteobacteria</taxon>
        <taxon>Oceanospirillales</taxon>
        <taxon>Oceanospirillaceae</taxon>
        <taxon>Marinomonas</taxon>
    </lineage>
</organism>
<dbReference type="CDD" id="cd07043">
    <property type="entry name" value="STAS_anti-anti-sigma_factors"/>
    <property type="match status" value="1"/>
</dbReference>
<reference evidence="2 3" key="1">
    <citation type="submission" date="2020-12" db="EMBL/GenBank/DDBJ databases">
        <title>Comparative genome analysis of fungal antagonists Marinomonas ostreistagni 398 and M. spartinae 468.</title>
        <authorList>
            <person name="Fields J.L."/>
            <person name="Mavrodi O.V."/>
            <person name="Biber P.D."/>
            <person name="Indest K.J."/>
            <person name="Mavrodi D.V."/>
        </authorList>
    </citation>
    <scope>NUCLEOTIDE SEQUENCE [LARGE SCALE GENOMIC DNA]</scope>
    <source>
        <strain evidence="2 3">USM7</strain>
    </source>
</reference>
<dbReference type="PANTHER" id="PTHR33495">
    <property type="entry name" value="ANTI-SIGMA FACTOR ANTAGONIST TM_1081-RELATED-RELATED"/>
    <property type="match status" value="1"/>
</dbReference>
<feature type="domain" description="STAS" evidence="1">
    <location>
        <begin position="2"/>
        <end position="99"/>
    </location>
</feature>
<dbReference type="InterPro" id="IPR058548">
    <property type="entry name" value="MlaB-like_STAS"/>
</dbReference>